<dbReference type="SUPFAM" id="SSF57850">
    <property type="entry name" value="RING/U-box"/>
    <property type="match status" value="1"/>
</dbReference>
<dbReference type="InterPro" id="IPR013083">
    <property type="entry name" value="Znf_RING/FYVE/PHD"/>
</dbReference>
<keyword evidence="1" id="KW-0479">Metal-binding</keyword>
<evidence type="ECO:0000313" key="6">
    <source>
        <dbReference type="EMBL" id="MES1918310.1"/>
    </source>
</evidence>
<evidence type="ECO:0000256" key="3">
    <source>
        <dbReference type="ARBA" id="ARBA00022833"/>
    </source>
</evidence>
<keyword evidence="7" id="KW-1185">Reference proteome</keyword>
<dbReference type="Pfam" id="PF00097">
    <property type="entry name" value="zf-C3HC4"/>
    <property type="match status" value="1"/>
</dbReference>
<keyword evidence="2 4" id="KW-0863">Zinc-finger</keyword>
<evidence type="ECO:0000259" key="5">
    <source>
        <dbReference type="PROSITE" id="PS50089"/>
    </source>
</evidence>
<dbReference type="PROSITE" id="PS50089">
    <property type="entry name" value="ZF_RING_2"/>
    <property type="match status" value="1"/>
</dbReference>
<name>A0ABV2AF58_9EUKA</name>
<proteinExistence type="predicted"/>
<evidence type="ECO:0000256" key="1">
    <source>
        <dbReference type="ARBA" id="ARBA00022723"/>
    </source>
</evidence>
<dbReference type="InterPro" id="IPR018957">
    <property type="entry name" value="Znf_C3HC4_RING-type"/>
</dbReference>
<dbReference type="Proteomes" id="UP001439008">
    <property type="component" value="Unassembled WGS sequence"/>
</dbReference>
<feature type="domain" description="RING-type" evidence="5">
    <location>
        <begin position="21"/>
        <end position="71"/>
    </location>
</feature>
<sequence length="277" mass="32099">MKKLNLRLDEMDNNSNIVDPCPICLDQYKTPSRGIKNGQAECALKPCFHSLCFRCLLNTFVHSSQQCPICKGTIVAIYIFFDPACVLPVEGLRSLISPFRHGIFRGQKHLVNARTREILPNANIVYRRFSKTLMHSLRKKVYVDFKPTKSLIYSVRTVRPPSSFAKLAFLEKKKISKFVSRELETLTGSTDTEILVDYILTLLNRFSVNSADFAKYIEKIFGNRKYSILFSKELETFLRFRCERIQEFDEVLLARYFLSKYCSKKNFVDLTKTAIII</sequence>
<evidence type="ECO:0000313" key="7">
    <source>
        <dbReference type="Proteomes" id="UP001439008"/>
    </source>
</evidence>
<protein>
    <recommendedName>
        <fullName evidence="5">RING-type domain-containing protein</fullName>
    </recommendedName>
</protein>
<dbReference type="InterPro" id="IPR017907">
    <property type="entry name" value="Znf_RING_CS"/>
</dbReference>
<evidence type="ECO:0000256" key="2">
    <source>
        <dbReference type="ARBA" id="ARBA00022771"/>
    </source>
</evidence>
<dbReference type="EMBL" id="JBDODL010000040">
    <property type="protein sequence ID" value="MES1918310.1"/>
    <property type="molecule type" value="Genomic_DNA"/>
</dbReference>
<comment type="caution">
    <text evidence="6">The sequence shown here is derived from an EMBL/GenBank/DDBJ whole genome shotgun (WGS) entry which is preliminary data.</text>
</comment>
<dbReference type="Gene3D" id="3.30.40.10">
    <property type="entry name" value="Zinc/RING finger domain, C3HC4 (zinc finger)"/>
    <property type="match status" value="1"/>
</dbReference>
<dbReference type="CDD" id="cd16449">
    <property type="entry name" value="RING-HC"/>
    <property type="match status" value="1"/>
</dbReference>
<evidence type="ECO:0000256" key="4">
    <source>
        <dbReference type="PROSITE-ProRule" id="PRU00175"/>
    </source>
</evidence>
<dbReference type="PROSITE" id="PS00518">
    <property type="entry name" value="ZF_RING_1"/>
    <property type="match status" value="1"/>
</dbReference>
<dbReference type="InterPro" id="IPR001841">
    <property type="entry name" value="Znf_RING"/>
</dbReference>
<dbReference type="SMART" id="SM00184">
    <property type="entry name" value="RING"/>
    <property type="match status" value="1"/>
</dbReference>
<keyword evidence="3" id="KW-0862">Zinc</keyword>
<accession>A0ABV2AF58</accession>
<gene>
    <name evidence="6" type="ORF">MHBO_000297</name>
</gene>
<organism evidence="6 7">
    <name type="scientific">Bonamia ostreae</name>
    <dbReference type="NCBI Taxonomy" id="126728"/>
    <lineage>
        <taxon>Eukaryota</taxon>
        <taxon>Sar</taxon>
        <taxon>Rhizaria</taxon>
        <taxon>Endomyxa</taxon>
        <taxon>Ascetosporea</taxon>
        <taxon>Haplosporida</taxon>
        <taxon>Bonamia</taxon>
    </lineage>
</organism>
<reference evidence="6 7" key="1">
    <citation type="journal article" date="2024" name="BMC Biol.">
        <title>Comparative genomics of Ascetosporea gives new insight into the evolutionary basis for animal parasitism in Rhizaria.</title>
        <authorList>
            <person name="Hiltunen Thoren M."/>
            <person name="Onut-Brannstrom I."/>
            <person name="Alfjorden A."/>
            <person name="Peckova H."/>
            <person name="Swords F."/>
            <person name="Hooper C."/>
            <person name="Holzer A.S."/>
            <person name="Bass D."/>
            <person name="Burki F."/>
        </authorList>
    </citation>
    <scope>NUCLEOTIDE SEQUENCE [LARGE SCALE GENOMIC DNA]</scope>
    <source>
        <strain evidence="6">20-A016</strain>
    </source>
</reference>